<keyword evidence="1 6" id="KW-0489">Methyltransferase</keyword>
<dbReference type="EC" id="2.1.1.-" evidence="4"/>
<dbReference type="GO" id="GO:0008170">
    <property type="term" value="F:N-methyltransferase activity"/>
    <property type="evidence" value="ECO:0007669"/>
    <property type="project" value="InterPro"/>
</dbReference>
<dbReference type="PRINTS" id="PR00508">
    <property type="entry name" value="S21N4MTFRASE"/>
</dbReference>
<dbReference type="SUPFAM" id="SSF53335">
    <property type="entry name" value="S-adenosyl-L-methionine-dependent methyltransferases"/>
    <property type="match status" value="1"/>
</dbReference>
<dbReference type="GO" id="GO:0032259">
    <property type="term" value="P:methylation"/>
    <property type="evidence" value="ECO:0007669"/>
    <property type="project" value="UniProtKB-KW"/>
</dbReference>
<gene>
    <name evidence="6" type="ORF">B5C07_07665</name>
    <name evidence="7" type="ORF">CDL68_01760</name>
</gene>
<name>A0AAX0QV56_9STAP</name>
<evidence type="ECO:0000256" key="1">
    <source>
        <dbReference type="ARBA" id="ARBA00022603"/>
    </source>
</evidence>
<reference evidence="6 8" key="1">
    <citation type="journal article" date="2017" name="PLoS ONE">
        <title>Development of a real-time PCR for detection of Staphylococcus pseudintermedius using a novel automated comparison of whole-genome sequences.</title>
        <authorList>
            <person name="Verstappen K.M."/>
            <person name="Huijbregts L."/>
            <person name="Spaninks M."/>
            <person name="Wagenaar J.A."/>
            <person name="Fluit A.C."/>
            <person name="Duim B."/>
        </authorList>
    </citation>
    <scope>NUCLEOTIDE SEQUENCE [LARGE SCALE GENOMIC DNA]</scope>
    <source>
        <strain evidence="6 8">15S02591-1</strain>
    </source>
</reference>
<dbReference type="AlphaFoldDB" id="A0AAX0QV56"/>
<dbReference type="Pfam" id="PF01555">
    <property type="entry name" value="N6_N4_Mtase"/>
    <property type="match status" value="1"/>
</dbReference>
<dbReference type="InterPro" id="IPR029063">
    <property type="entry name" value="SAM-dependent_MTases_sf"/>
</dbReference>
<evidence type="ECO:0000259" key="5">
    <source>
        <dbReference type="Pfam" id="PF01555"/>
    </source>
</evidence>
<dbReference type="InterPro" id="IPR001091">
    <property type="entry name" value="RM_Methyltransferase"/>
</dbReference>
<dbReference type="Gene3D" id="3.40.50.150">
    <property type="entry name" value="Vaccinia Virus protein VP39"/>
    <property type="match status" value="1"/>
</dbReference>
<sequence length="240" mass="27737">MELNKIYNEDCLEGMKRIPDKSVDMILCDLPYGTTRNKWDIVIDLEKLWEQYKRVIKDNGVIALTAAQPFESRLVNSNPKMFKYDLIWKKSLPTGFLNAKRMPLRSHESILIFYKKPPVYNPIMRKGKFRNKGNTGKKGGRCYGETKRYESWNDEYYPTSVIEVSNASQKGKIHPTQKPVELFQWLIKTYTNEGDTVLDNCVGSGTTAIACMNTGRNYIGYELDKEYYDVAIGRIESAKQ</sequence>
<evidence type="ECO:0000313" key="6">
    <source>
        <dbReference type="EMBL" id="PCF50193.1"/>
    </source>
</evidence>
<proteinExistence type="inferred from homology"/>
<evidence type="ECO:0000256" key="2">
    <source>
        <dbReference type="ARBA" id="ARBA00022679"/>
    </source>
</evidence>
<comment type="caution">
    <text evidence="6">The sequence shown here is derived from an EMBL/GenBank/DDBJ whole genome shotgun (WGS) entry which is preliminary data.</text>
</comment>
<dbReference type="InterPro" id="IPR002941">
    <property type="entry name" value="DNA_methylase_N4/N6"/>
</dbReference>
<dbReference type="GO" id="GO:0009307">
    <property type="term" value="P:DNA restriction-modification system"/>
    <property type="evidence" value="ECO:0007669"/>
    <property type="project" value="UniProtKB-KW"/>
</dbReference>
<dbReference type="Proteomes" id="UP000266198">
    <property type="component" value="Unassembled WGS sequence"/>
</dbReference>
<evidence type="ECO:0000256" key="4">
    <source>
        <dbReference type="RuleBase" id="RU362026"/>
    </source>
</evidence>
<reference evidence="7 9" key="2">
    <citation type="submission" date="2017-06" db="EMBL/GenBank/DDBJ databases">
        <title>Identification of a new gene, sdsY, involved in staphylococcal internalization in non-professional phagocytic cells (NPPCs).</title>
        <authorList>
            <person name="Maali Y."/>
            <person name="Martins-Simoes P."/>
            <person name="Trouillet-Assant S."/>
            <person name="Laurent F."/>
            <person name="Diot A."/>
            <person name="Verhoeven P."/>
            <person name="Bouvard D."/>
            <person name="Vandenesch F."/>
            <person name="Bes M."/>
        </authorList>
    </citation>
    <scope>NUCLEOTIDE SEQUENCE [LARGE SCALE GENOMIC DNA]</scope>
    <source>
        <strain evidence="7 9">Heidy</strain>
    </source>
</reference>
<dbReference type="GO" id="GO:0003677">
    <property type="term" value="F:DNA binding"/>
    <property type="evidence" value="ECO:0007669"/>
    <property type="project" value="InterPro"/>
</dbReference>
<dbReference type="EMBL" id="MWUR01000010">
    <property type="protein sequence ID" value="PCF50193.1"/>
    <property type="molecule type" value="Genomic_DNA"/>
</dbReference>
<keyword evidence="2" id="KW-0808">Transferase</keyword>
<comment type="similarity">
    <text evidence="4">Belongs to the N(4)/N(6)-methyltransferase family.</text>
</comment>
<evidence type="ECO:0000256" key="3">
    <source>
        <dbReference type="ARBA" id="ARBA00022747"/>
    </source>
</evidence>
<evidence type="ECO:0000313" key="9">
    <source>
        <dbReference type="Proteomes" id="UP000266198"/>
    </source>
</evidence>
<keyword evidence="9" id="KW-1185">Reference proteome</keyword>
<accession>A0AAX0QV56</accession>
<feature type="domain" description="DNA methylase N-4/N-6" evidence="5">
    <location>
        <begin position="23"/>
        <end position="231"/>
    </location>
</feature>
<evidence type="ECO:0000313" key="7">
    <source>
        <dbReference type="EMBL" id="RIZ56364.1"/>
    </source>
</evidence>
<organism evidence="6 8">
    <name type="scientific">Staphylococcus delphini</name>
    <dbReference type="NCBI Taxonomy" id="53344"/>
    <lineage>
        <taxon>Bacteria</taxon>
        <taxon>Bacillati</taxon>
        <taxon>Bacillota</taxon>
        <taxon>Bacilli</taxon>
        <taxon>Bacillales</taxon>
        <taxon>Staphylococcaceae</taxon>
        <taxon>Staphylococcus</taxon>
        <taxon>Staphylococcus intermedius group</taxon>
    </lineage>
</organism>
<dbReference type="Proteomes" id="UP000217473">
    <property type="component" value="Unassembled WGS sequence"/>
</dbReference>
<evidence type="ECO:0000313" key="8">
    <source>
        <dbReference type="Proteomes" id="UP000217473"/>
    </source>
</evidence>
<protein>
    <recommendedName>
        <fullName evidence="4">Methyltransferase</fullName>
        <ecNumber evidence="4">2.1.1.-</ecNumber>
    </recommendedName>
</protein>
<dbReference type="EMBL" id="NIPK01000002">
    <property type="protein sequence ID" value="RIZ56364.1"/>
    <property type="molecule type" value="Genomic_DNA"/>
</dbReference>
<keyword evidence="3" id="KW-0680">Restriction system</keyword>